<evidence type="ECO:0000256" key="1">
    <source>
        <dbReference type="ARBA" id="ARBA00004561"/>
    </source>
</evidence>
<organism evidence="7 8">
    <name type="scientific">Acinetobacter equi</name>
    <dbReference type="NCBI Taxonomy" id="1324350"/>
    <lineage>
        <taxon>Bacteria</taxon>
        <taxon>Pseudomonadati</taxon>
        <taxon>Pseudomonadota</taxon>
        <taxon>Gammaproteobacteria</taxon>
        <taxon>Moraxellales</taxon>
        <taxon>Moraxellaceae</taxon>
        <taxon>Acinetobacter</taxon>
    </lineage>
</organism>
<feature type="signal peptide" evidence="5">
    <location>
        <begin position="1"/>
        <end position="25"/>
    </location>
</feature>
<dbReference type="SUPFAM" id="SSF49401">
    <property type="entry name" value="Bacterial adhesins"/>
    <property type="match status" value="1"/>
</dbReference>
<dbReference type="GO" id="GO:0009289">
    <property type="term" value="C:pilus"/>
    <property type="evidence" value="ECO:0007669"/>
    <property type="project" value="UniProtKB-SubCell"/>
</dbReference>
<dbReference type="Proteomes" id="UP000064939">
    <property type="component" value="Chromosome"/>
</dbReference>
<dbReference type="KEGG" id="aei:AOY20_08145"/>
<dbReference type="OrthoDB" id="6466218at2"/>
<dbReference type="Gene3D" id="2.60.40.1090">
    <property type="entry name" value="Fimbrial-type adhesion domain"/>
    <property type="match status" value="1"/>
</dbReference>
<dbReference type="InterPro" id="IPR000259">
    <property type="entry name" value="Adhesion_dom_fimbrial"/>
</dbReference>
<dbReference type="RefSeq" id="WP_054581389.1">
    <property type="nucleotide sequence ID" value="NZ_CP012808.1"/>
</dbReference>
<keyword evidence="4" id="KW-0281">Fimbrium</keyword>
<keyword evidence="3 5" id="KW-0732">Signal</keyword>
<reference evidence="7 8" key="1">
    <citation type="journal article" date="2015" name="Int. J. Syst. Evol. Microbiol.">
        <title>Acinetobacter equi sp. nov. isolated from horse faeces.</title>
        <authorList>
            <person name="Poppel M.T."/>
            <person name="Skiebe E."/>
            <person name="Laue M."/>
            <person name="Bergmann H."/>
            <person name="Ebersberger I."/>
            <person name="Garn T."/>
            <person name="Fruth A."/>
            <person name="Baumgardt S."/>
            <person name="Busse H.J."/>
            <person name="Wilharm G."/>
        </authorList>
    </citation>
    <scope>NUCLEOTIDE SEQUENCE [LARGE SCALE GENOMIC DNA]</scope>
    <source>
        <strain evidence="7 8">114</strain>
    </source>
</reference>
<dbReference type="AlphaFoldDB" id="A0A0N9W1N1"/>
<evidence type="ECO:0000256" key="2">
    <source>
        <dbReference type="ARBA" id="ARBA00006671"/>
    </source>
</evidence>
<dbReference type="Pfam" id="PF00419">
    <property type="entry name" value="Fimbrial"/>
    <property type="match status" value="1"/>
</dbReference>
<dbReference type="STRING" id="1324350.AOY20_08145"/>
<evidence type="ECO:0000313" key="8">
    <source>
        <dbReference type="Proteomes" id="UP000064939"/>
    </source>
</evidence>
<feature type="chain" id="PRO_5006039757" description="Fimbrial-type adhesion domain-containing protein" evidence="5">
    <location>
        <begin position="26"/>
        <end position="199"/>
    </location>
</feature>
<evidence type="ECO:0000256" key="4">
    <source>
        <dbReference type="ARBA" id="ARBA00023263"/>
    </source>
</evidence>
<sequence length="199" mass="21477">MNNEHVFKKCAGMLLALSLCSSVYASQSSSVVNGIAGNVGKLHVHGSLTESTCSIEMESLDQSINVGNVETAEFQNIGDRATPTAFQIRLKDCMSDSTEMIDFKTGLLTWSTTQPGVKVRFLAESDVLNPNIVRVNGAKGLGLEITDLNGESVDLGQLSRPILIPTQQSVLTYYVTPVKTASLEPNAFDALISFELVYE</sequence>
<proteinExistence type="inferred from homology"/>
<dbReference type="GO" id="GO:0043709">
    <property type="term" value="P:cell adhesion involved in single-species biofilm formation"/>
    <property type="evidence" value="ECO:0007669"/>
    <property type="project" value="TreeGrafter"/>
</dbReference>
<comment type="similarity">
    <text evidence="2">Belongs to the fimbrial protein family.</text>
</comment>
<feature type="domain" description="Fimbrial-type adhesion" evidence="6">
    <location>
        <begin position="43"/>
        <end position="198"/>
    </location>
</feature>
<protein>
    <recommendedName>
        <fullName evidence="6">Fimbrial-type adhesion domain-containing protein</fullName>
    </recommendedName>
</protein>
<dbReference type="PANTHER" id="PTHR33420:SF3">
    <property type="entry name" value="FIMBRIAL SUBUNIT ELFA"/>
    <property type="match status" value="1"/>
</dbReference>
<gene>
    <name evidence="7" type="ORF">AOY20_08145</name>
</gene>
<comment type="subcellular location">
    <subcellularLocation>
        <location evidence="1">Fimbrium</location>
    </subcellularLocation>
</comment>
<keyword evidence="8" id="KW-1185">Reference proteome</keyword>
<accession>A0A0N9W1N1</accession>
<dbReference type="InterPro" id="IPR036937">
    <property type="entry name" value="Adhesion_dom_fimbrial_sf"/>
</dbReference>
<evidence type="ECO:0000256" key="5">
    <source>
        <dbReference type="SAM" id="SignalP"/>
    </source>
</evidence>
<name>A0A0N9W1N1_9GAMM</name>
<evidence type="ECO:0000259" key="6">
    <source>
        <dbReference type="Pfam" id="PF00419"/>
    </source>
</evidence>
<dbReference type="InterPro" id="IPR008966">
    <property type="entry name" value="Adhesion_dom_sf"/>
</dbReference>
<dbReference type="InterPro" id="IPR050263">
    <property type="entry name" value="Bact_Fimbrial_Adh_Pro"/>
</dbReference>
<evidence type="ECO:0000256" key="3">
    <source>
        <dbReference type="ARBA" id="ARBA00022729"/>
    </source>
</evidence>
<dbReference type="EMBL" id="CP012808">
    <property type="protein sequence ID" value="ALH95497.1"/>
    <property type="molecule type" value="Genomic_DNA"/>
</dbReference>
<evidence type="ECO:0000313" key="7">
    <source>
        <dbReference type="EMBL" id="ALH95497.1"/>
    </source>
</evidence>
<dbReference type="PANTHER" id="PTHR33420">
    <property type="entry name" value="FIMBRIAL SUBUNIT ELFA-RELATED"/>
    <property type="match status" value="1"/>
</dbReference>